<name>A0A4Y7SA84_COPMI</name>
<dbReference type="EMBL" id="QPFP01000260">
    <property type="protein sequence ID" value="TEB18392.1"/>
    <property type="molecule type" value="Genomic_DNA"/>
</dbReference>
<evidence type="ECO:0000313" key="2">
    <source>
        <dbReference type="Proteomes" id="UP000298030"/>
    </source>
</evidence>
<dbReference type="Proteomes" id="UP000298030">
    <property type="component" value="Unassembled WGS sequence"/>
</dbReference>
<protein>
    <submittedName>
        <fullName evidence="1">Uncharacterized protein</fullName>
    </submittedName>
</protein>
<dbReference type="AlphaFoldDB" id="A0A4Y7SA84"/>
<gene>
    <name evidence="1" type="ORF">FA13DRAFT_1720007</name>
</gene>
<reference evidence="1 2" key="1">
    <citation type="journal article" date="2019" name="Nat. Ecol. Evol.">
        <title>Megaphylogeny resolves global patterns of mushroom evolution.</title>
        <authorList>
            <person name="Varga T."/>
            <person name="Krizsan K."/>
            <person name="Foldi C."/>
            <person name="Dima B."/>
            <person name="Sanchez-Garcia M."/>
            <person name="Sanchez-Ramirez S."/>
            <person name="Szollosi G.J."/>
            <person name="Szarkandi J.G."/>
            <person name="Papp V."/>
            <person name="Albert L."/>
            <person name="Andreopoulos W."/>
            <person name="Angelini C."/>
            <person name="Antonin V."/>
            <person name="Barry K.W."/>
            <person name="Bougher N.L."/>
            <person name="Buchanan P."/>
            <person name="Buyck B."/>
            <person name="Bense V."/>
            <person name="Catcheside P."/>
            <person name="Chovatia M."/>
            <person name="Cooper J."/>
            <person name="Damon W."/>
            <person name="Desjardin D."/>
            <person name="Finy P."/>
            <person name="Geml J."/>
            <person name="Haridas S."/>
            <person name="Hughes K."/>
            <person name="Justo A."/>
            <person name="Karasinski D."/>
            <person name="Kautmanova I."/>
            <person name="Kiss B."/>
            <person name="Kocsube S."/>
            <person name="Kotiranta H."/>
            <person name="LaButti K.M."/>
            <person name="Lechner B.E."/>
            <person name="Liimatainen K."/>
            <person name="Lipzen A."/>
            <person name="Lukacs Z."/>
            <person name="Mihaltcheva S."/>
            <person name="Morgado L.N."/>
            <person name="Niskanen T."/>
            <person name="Noordeloos M.E."/>
            <person name="Ohm R.A."/>
            <person name="Ortiz-Santana B."/>
            <person name="Ovrebo C."/>
            <person name="Racz N."/>
            <person name="Riley R."/>
            <person name="Savchenko A."/>
            <person name="Shiryaev A."/>
            <person name="Soop K."/>
            <person name="Spirin V."/>
            <person name="Szebenyi C."/>
            <person name="Tomsovsky M."/>
            <person name="Tulloss R.E."/>
            <person name="Uehling J."/>
            <person name="Grigoriev I.V."/>
            <person name="Vagvolgyi C."/>
            <person name="Papp T."/>
            <person name="Martin F.M."/>
            <person name="Miettinen O."/>
            <person name="Hibbett D.S."/>
            <person name="Nagy L.G."/>
        </authorList>
    </citation>
    <scope>NUCLEOTIDE SEQUENCE [LARGE SCALE GENOMIC DNA]</scope>
    <source>
        <strain evidence="1 2">FP101781</strain>
    </source>
</reference>
<organism evidence="1 2">
    <name type="scientific">Coprinellus micaceus</name>
    <name type="common">Glistening ink-cap mushroom</name>
    <name type="synonym">Coprinus micaceus</name>
    <dbReference type="NCBI Taxonomy" id="71717"/>
    <lineage>
        <taxon>Eukaryota</taxon>
        <taxon>Fungi</taxon>
        <taxon>Dikarya</taxon>
        <taxon>Basidiomycota</taxon>
        <taxon>Agaricomycotina</taxon>
        <taxon>Agaricomycetes</taxon>
        <taxon>Agaricomycetidae</taxon>
        <taxon>Agaricales</taxon>
        <taxon>Agaricineae</taxon>
        <taxon>Psathyrellaceae</taxon>
        <taxon>Coprinellus</taxon>
    </lineage>
</organism>
<sequence>MSDRKSGYRGSSRPIPTWARRASEALVASDKPRRRTTIPTDEVREGNDILADIFFGLHIEGCDSGGCVVDISVQVKGKTDRMLDESEDTADEEGGWRSVRTDLDLRRLGNLEKNRFSEFQVLGRLKRGEDNKRFNVTFSERSAGYNLEGGEALKKCGLDVERSIPELKFGSHDG</sequence>
<comment type="caution">
    <text evidence="1">The sequence shown here is derived from an EMBL/GenBank/DDBJ whole genome shotgun (WGS) entry which is preliminary data.</text>
</comment>
<evidence type="ECO:0000313" key="1">
    <source>
        <dbReference type="EMBL" id="TEB18392.1"/>
    </source>
</evidence>
<accession>A0A4Y7SA84</accession>
<keyword evidence="2" id="KW-1185">Reference proteome</keyword>
<proteinExistence type="predicted"/>